<dbReference type="InterPro" id="IPR002305">
    <property type="entry name" value="aa-tRNA-synth_Ic"/>
</dbReference>
<dbReference type="InterPro" id="IPR050203">
    <property type="entry name" value="Trp-tRNA_synthetase"/>
</dbReference>
<dbReference type="EMBL" id="PCSU01000037">
    <property type="protein sequence ID" value="PIP56577.1"/>
    <property type="molecule type" value="Genomic_DNA"/>
</dbReference>
<dbReference type="FunFam" id="1.10.240.10:FF:000005">
    <property type="entry name" value="Tryptophan--tRNA ligase"/>
    <property type="match status" value="1"/>
</dbReference>
<dbReference type="CDD" id="cd00806">
    <property type="entry name" value="TrpRS_core"/>
    <property type="match status" value="1"/>
</dbReference>
<evidence type="ECO:0000256" key="9">
    <source>
        <dbReference type="NCBIfam" id="TIGR00233"/>
    </source>
</evidence>
<evidence type="ECO:0000313" key="12">
    <source>
        <dbReference type="Proteomes" id="UP000228495"/>
    </source>
</evidence>
<reference evidence="11 12" key="1">
    <citation type="submission" date="2017-09" db="EMBL/GenBank/DDBJ databases">
        <title>Depth-based differentiation of microbial function through sediment-hosted aquifers and enrichment of novel symbionts in the deep terrestrial subsurface.</title>
        <authorList>
            <person name="Probst A.J."/>
            <person name="Ladd B."/>
            <person name="Jarett J.K."/>
            <person name="Geller-Mcgrath D.E."/>
            <person name="Sieber C.M."/>
            <person name="Emerson J.B."/>
            <person name="Anantharaman K."/>
            <person name="Thomas B.C."/>
            <person name="Malmstrom R."/>
            <person name="Stieglmeier M."/>
            <person name="Klingl A."/>
            <person name="Woyke T."/>
            <person name="Ryan C.M."/>
            <person name="Banfield J.F."/>
        </authorList>
    </citation>
    <scope>NUCLEOTIDE SEQUENCE [LARGE SCALE GENOMIC DNA]</scope>
    <source>
        <strain evidence="11">CG22_combo_CG10-13_8_21_14_all_39_12</strain>
    </source>
</reference>
<sequence length="372" mass="41957">KSSLHRIIFVLFSTSIFYSGMPDFYGEYNGSVHNGKHLSYNDSTMDVQRILTGDRPTGPHHIGHYFGTLQNRVKLQNEGHEIFLIVADYQVLTDRMETELIEQNICEIVRGYIATGIDPQKSTIFVQSQIPELAELTLLFSMITSMNRVARNPTVKEEINAMNLEDTVSLGMFSYPVSQAADILLFNPDLVPVGEDQLPHVELTREIARKFNRLFGDVFKIPEAMLSDVPRLVGLDGDNKMSKSRGNAIFLKDDEDTVMKKVKSAVTDSGREIVYDRAKKPNLSNLIDLYHLVSGKTIEDIVNLHNGDGYGEFKEALGQEIITFFKPFQERVLAYSDKDINKIATDGTKRAALVAKDMMSKTKKAMKIQYGF</sequence>
<comment type="catalytic activity">
    <reaction evidence="8">
        <text>tRNA(Trp) + L-tryptophan + ATP = L-tryptophyl-tRNA(Trp) + AMP + diphosphate + H(+)</text>
        <dbReference type="Rhea" id="RHEA:24080"/>
        <dbReference type="Rhea" id="RHEA-COMP:9671"/>
        <dbReference type="Rhea" id="RHEA-COMP:9705"/>
        <dbReference type="ChEBI" id="CHEBI:15378"/>
        <dbReference type="ChEBI" id="CHEBI:30616"/>
        <dbReference type="ChEBI" id="CHEBI:33019"/>
        <dbReference type="ChEBI" id="CHEBI:57912"/>
        <dbReference type="ChEBI" id="CHEBI:78442"/>
        <dbReference type="ChEBI" id="CHEBI:78535"/>
        <dbReference type="ChEBI" id="CHEBI:456215"/>
        <dbReference type="EC" id="6.1.1.2"/>
    </reaction>
</comment>
<dbReference type="SUPFAM" id="SSF52374">
    <property type="entry name" value="Nucleotidylyl transferase"/>
    <property type="match status" value="1"/>
</dbReference>
<dbReference type="EC" id="6.1.1.2" evidence="2 9"/>
<dbReference type="Gene3D" id="1.10.240.10">
    <property type="entry name" value="Tyrosyl-Transfer RNA Synthetase"/>
    <property type="match status" value="1"/>
</dbReference>
<name>A0A2H0BFX9_UNCKA</name>
<keyword evidence="3 10" id="KW-0436">Ligase</keyword>
<evidence type="ECO:0000256" key="3">
    <source>
        <dbReference type="ARBA" id="ARBA00022598"/>
    </source>
</evidence>
<accession>A0A2H0BFX9</accession>
<dbReference type="GO" id="GO:0005524">
    <property type="term" value="F:ATP binding"/>
    <property type="evidence" value="ECO:0007669"/>
    <property type="project" value="UniProtKB-KW"/>
</dbReference>
<dbReference type="PANTHER" id="PTHR43766:SF1">
    <property type="entry name" value="TRYPTOPHAN--TRNA LIGASE, MITOCHONDRIAL"/>
    <property type="match status" value="1"/>
</dbReference>
<evidence type="ECO:0000313" key="11">
    <source>
        <dbReference type="EMBL" id="PIP56577.1"/>
    </source>
</evidence>
<comment type="similarity">
    <text evidence="1 10">Belongs to the class-I aminoacyl-tRNA synthetase family.</text>
</comment>
<comment type="caution">
    <text evidence="11">The sequence shown here is derived from an EMBL/GenBank/DDBJ whole genome shotgun (WGS) entry which is preliminary data.</text>
</comment>
<dbReference type="NCBIfam" id="TIGR00233">
    <property type="entry name" value="trpS"/>
    <property type="match status" value="1"/>
</dbReference>
<dbReference type="Proteomes" id="UP000228495">
    <property type="component" value="Unassembled WGS sequence"/>
</dbReference>
<evidence type="ECO:0000256" key="5">
    <source>
        <dbReference type="ARBA" id="ARBA00022840"/>
    </source>
</evidence>
<dbReference type="GO" id="GO:0005829">
    <property type="term" value="C:cytosol"/>
    <property type="evidence" value="ECO:0007669"/>
    <property type="project" value="TreeGrafter"/>
</dbReference>
<dbReference type="InterPro" id="IPR014729">
    <property type="entry name" value="Rossmann-like_a/b/a_fold"/>
</dbReference>
<dbReference type="PANTHER" id="PTHR43766">
    <property type="entry name" value="TRYPTOPHAN--TRNA LIGASE, MITOCHONDRIAL"/>
    <property type="match status" value="1"/>
</dbReference>
<keyword evidence="7 10" id="KW-0030">Aminoacyl-tRNA synthetase</keyword>
<keyword evidence="4 10" id="KW-0547">Nucleotide-binding</keyword>
<evidence type="ECO:0000256" key="10">
    <source>
        <dbReference type="RuleBase" id="RU363036"/>
    </source>
</evidence>
<gene>
    <name evidence="11" type="primary">trpS</name>
    <name evidence="11" type="ORF">COX05_02295</name>
</gene>
<dbReference type="Gene3D" id="3.40.50.620">
    <property type="entry name" value="HUPs"/>
    <property type="match status" value="1"/>
</dbReference>
<dbReference type="GO" id="GO:0004830">
    <property type="term" value="F:tryptophan-tRNA ligase activity"/>
    <property type="evidence" value="ECO:0007669"/>
    <property type="project" value="UniProtKB-UniRule"/>
</dbReference>
<dbReference type="GO" id="GO:0006436">
    <property type="term" value="P:tryptophanyl-tRNA aminoacylation"/>
    <property type="evidence" value="ECO:0007669"/>
    <property type="project" value="UniProtKB-UniRule"/>
</dbReference>
<feature type="non-terminal residue" evidence="11">
    <location>
        <position position="1"/>
    </location>
</feature>
<evidence type="ECO:0000256" key="7">
    <source>
        <dbReference type="ARBA" id="ARBA00023146"/>
    </source>
</evidence>
<dbReference type="Pfam" id="PF00579">
    <property type="entry name" value="tRNA-synt_1b"/>
    <property type="match status" value="1"/>
</dbReference>
<proteinExistence type="inferred from homology"/>
<dbReference type="PRINTS" id="PR01039">
    <property type="entry name" value="TRNASYNTHTRP"/>
</dbReference>
<organism evidence="11 12">
    <name type="scientific">candidate division WWE3 bacterium CG22_combo_CG10-13_8_21_14_all_39_12</name>
    <dbReference type="NCBI Taxonomy" id="1975094"/>
    <lineage>
        <taxon>Bacteria</taxon>
        <taxon>Katanobacteria</taxon>
    </lineage>
</organism>
<keyword evidence="5 10" id="KW-0067">ATP-binding</keyword>
<evidence type="ECO:0000256" key="8">
    <source>
        <dbReference type="ARBA" id="ARBA00049929"/>
    </source>
</evidence>
<evidence type="ECO:0000256" key="1">
    <source>
        <dbReference type="ARBA" id="ARBA00005594"/>
    </source>
</evidence>
<evidence type="ECO:0000256" key="4">
    <source>
        <dbReference type="ARBA" id="ARBA00022741"/>
    </source>
</evidence>
<dbReference type="AlphaFoldDB" id="A0A2H0BFX9"/>
<protein>
    <recommendedName>
        <fullName evidence="2 9">Tryptophan--tRNA ligase</fullName>
        <ecNumber evidence="2 9">6.1.1.2</ecNumber>
    </recommendedName>
</protein>
<evidence type="ECO:0000256" key="6">
    <source>
        <dbReference type="ARBA" id="ARBA00022917"/>
    </source>
</evidence>
<dbReference type="InterPro" id="IPR002306">
    <property type="entry name" value="Trp-tRNA-ligase"/>
</dbReference>
<evidence type="ECO:0000256" key="2">
    <source>
        <dbReference type="ARBA" id="ARBA00013161"/>
    </source>
</evidence>
<keyword evidence="6 10" id="KW-0648">Protein biosynthesis</keyword>